<evidence type="ECO:0000313" key="3">
    <source>
        <dbReference type="Proteomes" id="UP001209878"/>
    </source>
</evidence>
<dbReference type="SUPFAM" id="SSF82671">
    <property type="entry name" value="SEA domain"/>
    <property type="match status" value="1"/>
</dbReference>
<protein>
    <recommendedName>
        <fullName evidence="1">SEA domain-containing protein</fullName>
    </recommendedName>
</protein>
<evidence type="ECO:0000259" key="1">
    <source>
        <dbReference type="PROSITE" id="PS50024"/>
    </source>
</evidence>
<reference evidence="2" key="1">
    <citation type="journal article" date="2023" name="Mol. Biol. Evol.">
        <title>Third-Generation Sequencing Reveals the Adaptive Role of the Epigenome in Three Deep-Sea Polychaetes.</title>
        <authorList>
            <person name="Perez M."/>
            <person name="Aroh O."/>
            <person name="Sun Y."/>
            <person name="Lan Y."/>
            <person name="Juniper S.K."/>
            <person name="Young C.R."/>
            <person name="Angers B."/>
            <person name="Qian P.Y."/>
        </authorList>
    </citation>
    <scope>NUCLEOTIDE SEQUENCE</scope>
    <source>
        <strain evidence="2">R07B-5</strain>
    </source>
</reference>
<feature type="non-terminal residue" evidence="2">
    <location>
        <position position="1"/>
    </location>
</feature>
<sequence>NGSVIVHYELAVKKETAGKTLNTIVETVKKVAKEDSFGNFTVDADSVSAKKTDLYSYYGRLTIGNRLYNEELADVHTVFASSLNSGAVIAVTNITFSNGSVIVRYLLLLKEKHTLDELTQIMRDYLKAHNGTIGSFQVKAGSISFSGNLIIYILQI</sequence>
<dbReference type="Proteomes" id="UP001209878">
    <property type="component" value="Unassembled WGS sequence"/>
</dbReference>
<dbReference type="AlphaFoldDB" id="A0AAD9MNP0"/>
<dbReference type="EMBL" id="JAODUO010007973">
    <property type="protein sequence ID" value="KAK2138341.1"/>
    <property type="molecule type" value="Genomic_DNA"/>
</dbReference>
<accession>A0AAD9MNP0</accession>
<name>A0AAD9MNP0_RIDPI</name>
<keyword evidence="3" id="KW-1185">Reference proteome</keyword>
<dbReference type="PROSITE" id="PS50024">
    <property type="entry name" value="SEA"/>
    <property type="match status" value="1"/>
</dbReference>
<dbReference type="InterPro" id="IPR036364">
    <property type="entry name" value="SEA_dom_sf"/>
</dbReference>
<evidence type="ECO:0000313" key="2">
    <source>
        <dbReference type="EMBL" id="KAK2138341.1"/>
    </source>
</evidence>
<gene>
    <name evidence="2" type="ORF">NP493_7980g00000</name>
</gene>
<organism evidence="2 3">
    <name type="scientific">Ridgeia piscesae</name>
    <name type="common">Tubeworm</name>
    <dbReference type="NCBI Taxonomy" id="27915"/>
    <lineage>
        <taxon>Eukaryota</taxon>
        <taxon>Metazoa</taxon>
        <taxon>Spiralia</taxon>
        <taxon>Lophotrochozoa</taxon>
        <taxon>Annelida</taxon>
        <taxon>Polychaeta</taxon>
        <taxon>Sedentaria</taxon>
        <taxon>Canalipalpata</taxon>
        <taxon>Sabellida</taxon>
        <taxon>Siboglinidae</taxon>
        <taxon>Ridgeia</taxon>
    </lineage>
</organism>
<feature type="domain" description="SEA" evidence="1">
    <location>
        <begin position="1"/>
        <end position="54"/>
    </location>
</feature>
<proteinExistence type="predicted"/>
<comment type="caution">
    <text evidence="2">The sequence shown here is derived from an EMBL/GenBank/DDBJ whole genome shotgun (WGS) entry which is preliminary data.</text>
</comment>
<dbReference type="InterPro" id="IPR000082">
    <property type="entry name" value="SEA_dom"/>
</dbReference>